<dbReference type="RefSeq" id="WP_148564995.1">
    <property type="nucleotide sequence ID" value="NZ_CP082270.1"/>
</dbReference>
<keyword evidence="4" id="KW-1185">Reference proteome</keyword>
<dbReference type="NCBIfam" id="NF041560">
    <property type="entry name" value="T6SS_Burk_ExIF"/>
    <property type="match status" value="1"/>
</dbReference>
<gene>
    <name evidence="3" type="ORF">K5L94_18835</name>
</gene>
<dbReference type="EMBL" id="CP082270">
    <property type="protein sequence ID" value="WDM63137.1"/>
    <property type="molecule type" value="Genomic_DNA"/>
</dbReference>
<reference evidence="3 4" key="1">
    <citation type="submission" date="2021-08" db="EMBL/GenBank/DDBJ databases">
        <title>Stenotrophomonas forensis sp. nov., isolated from contaminated viral transport media.</title>
        <authorList>
            <person name="Nguyen S.V."/>
            <person name="Edwards D."/>
            <person name="Scott S."/>
            <person name="Doss J."/>
            <person name="Merid S."/>
            <person name="Zelaya E."/>
            <person name="Maza C."/>
            <person name="Mann M."/>
            <person name="Hamilton B."/>
            <person name="Blackwell R."/>
            <person name="Tran A."/>
            <person name="Hauser J."/>
        </authorList>
    </citation>
    <scope>NUCLEOTIDE SEQUENCE [LARGE SCALE GENOMIC DNA]</scope>
    <source>
        <strain evidence="3 4">DFS-20110405</strain>
    </source>
</reference>
<protein>
    <recommendedName>
        <fullName evidence="5">Transmembrane protein</fullName>
    </recommendedName>
</protein>
<evidence type="ECO:0000313" key="3">
    <source>
        <dbReference type="EMBL" id="WDM63137.1"/>
    </source>
</evidence>
<evidence type="ECO:0000256" key="1">
    <source>
        <dbReference type="SAM" id="MobiDB-lite"/>
    </source>
</evidence>
<keyword evidence="2" id="KW-1133">Transmembrane helix</keyword>
<sequence>MSDGKEALLEMESGVISGLKVQCVMENIFWREGDRVGMAATGALSAALGLSGSAAGLAMMSVEEMEEPVTKVEFRLGEMDVEGLLWNWPFNEGDVVRVVGARNDEGRFFAISVLDEDRRIIVSYPHVSAGTLAHWFSVFKYSLVISIPWWGLVIAFYAWKFYAPFHLLVQSYLVGVLVFCVIGYRVGRRFVSYAKLADSVFSTLGWKGARRMNLRRVTRSKRQPGDHPALGDTYFRY</sequence>
<organism evidence="3 4">
    <name type="scientific">Stenotrophomonas forensis</name>
    <dbReference type="NCBI Taxonomy" id="2871169"/>
    <lineage>
        <taxon>Bacteria</taxon>
        <taxon>Pseudomonadati</taxon>
        <taxon>Pseudomonadota</taxon>
        <taxon>Gammaproteobacteria</taxon>
        <taxon>Lysobacterales</taxon>
        <taxon>Lysobacteraceae</taxon>
        <taxon>Stenotrophomonas</taxon>
        <taxon>Stenotrophomonas maltophilia group</taxon>
    </lineage>
</organism>
<proteinExistence type="predicted"/>
<feature type="transmembrane region" description="Helical" evidence="2">
    <location>
        <begin position="138"/>
        <end position="159"/>
    </location>
</feature>
<keyword evidence="2" id="KW-0812">Transmembrane</keyword>
<name>A0ABY7XZK1_9GAMM</name>
<evidence type="ECO:0000313" key="4">
    <source>
        <dbReference type="Proteomes" id="UP001216828"/>
    </source>
</evidence>
<dbReference type="Proteomes" id="UP001216828">
    <property type="component" value="Chromosome"/>
</dbReference>
<keyword evidence="2" id="KW-0472">Membrane</keyword>
<feature type="region of interest" description="Disordered" evidence="1">
    <location>
        <begin position="218"/>
        <end position="237"/>
    </location>
</feature>
<evidence type="ECO:0000256" key="2">
    <source>
        <dbReference type="SAM" id="Phobius"/>
    </source>
</evidence>
<dbReference type="InterPro" id="IPR048130">
    <property type="entry name" value="T6SS_ExIF-like"/>
</dbReference>
<feature type="transmembrane region" description="Helical" evidence="2">
    <location>
        <begin position="165"/>
        <end position="186"/>
    </location>
</feature>
<accession>A0ABY7XZK1</accession>
<evidence type="ECO:0008006" key="5">
    <source>
        <dbReference type="Google" id="ProtNLM"/>
    </source>
</evidence>